<comment type="similarity">
    <text evidence="2 6">Belongs to the sodium:solute symporter (SSF) (TC 2.A.21) family.</text>
</comment>
<evidence type="ECO:0000256" key="5">
    <source>
        <dbReference type="ARBA" id="ARBA00023136"/>
    </source>
</evidence>
<dbReference type="GO" id="GO:0005886">
    <property type="term" value="C:plasma membrane"/>
    <property type="evidence" value="ECO:0007669"/>
    <property type="project" value="TreeGrafter"/>
</dbReference>
<keyword evidence="4 7" id="KW-1133">Transmembrane helix</keyword>
<evidence type="ECO:0000256" key="2">
    <source>
        <dbReference type="ARBA" id="ARBA00006434"/>
    </source>
</evidence>
<evidence type="ECO:0000256" key="1">
    <source>
        <dbReference type="ARBA" id="ARBA00004141"/>
    </source>
</evidence>
<dbReference type="AlphaFoldDB" id="A0A2X4W692"/>
<protein>
    <submittedName>
        <fullName evidence="8">Symporter YidK</fullName>
    </submittedName>
</protein>
<feature type="transmembrane region" description="Helical" evidence="7">
    <location>
        <begin position="115"/>
        <end position="135"/>
    </location>
</feature>
<comment type="subcellular location">
    <subcellularLocation>
        <location evidence="1">Membrane</location>
        <topology evidence="1">Multi-pass membrane protein</topology>
    </subcellularLocation>
</comment>
<dbReference type="PROSITE" id="PS50283">
    <property type="entry name" value="NA_SOLUT_SYMP_3"/>
    <property type="match status" value="1"/>
</dbReference>
<organism evidence="8 9">
    <name type="scientific">Lederbergia lenta</name>
    <name type="common">Bacillus lentus</name>
    <dbReference type="NCBI Taxonomy" id="1467"/>
    <lineage>
        <taxon>Bacteria</taxon>
        <taxon>Bacillati</taxon>
        <taxon>Bacillota</taxon>
        <taxon>Bacilli</taxon>
        <taxon>Bacillales</taxon>
        <taxon>Bacillaceae</taxon>
        <taxon>Lederbergia</taxon>
    </lineage>
</organism>
<evidence type="ECO:0000256" key="4">
    <source>
        <dbReference type="ARBA" id="ARBA00022989"/>
    </source>
</evidence>
<gene>
    <name evidence="8" type="primary">yidK</name>
    <name evidence="8" type="ORF">NCTC4824_00657</name>
</gene>
<evidence type="ECO:0000256" key="3">
    <source>
        <dbReference type="ARBA" id="ARBA00022692"/>
    </source>
</evidence>
<keyword evidence="5 7" id="KW-0472">Membrane</keyword>
<proteinExistence type="inferred from homology"/>
<evidence type="ECO:0000313" key="9">
    <source>
        <dbReference type="Proteomes" id="UP000249134"/>
    </source>
</evidence>
<feature type="transmembrane region" description="Helical" evidence="7">
    <location>
        <begin position="21"/>
        <end position="42"/>
    </location>
</feature>
<dbReference type="EMBL" id="LS483476">
    <property type="protein sequence ID" value="SQI53130.1"/>
    <property type="molecule type" value="Genomic_DNA"/>
</dbReference>
<dbReference type="GO" id="GO:0005412">
    <property type="term" value="F:D-glucose:sodium symporter activity"/>
    <property type="evidence" value="ECO:0007669"/>
    <property type="project" value="TreeGrafter"/>
</dbReference>
<keyword evidence="3 7" id="KW-0812">Transmembrane</keyword>
<dbReference type="Pfam" id="PF00474">
    <property type="entry name" value="SSF"/>
    <property type="match status" value="1"/>
</dbReference>
<dbReference type="PANTHER" id="PTHR11819">
    <property type="entry name" value="SOLUTE CARRIER FAMILY 5"/>
    <property type="match status" value="1"/>
</dbReference>
<dbReference type="KEGG" id="blen:NCTC4824_00657"/>
<sequence>MQRAIAAKNLKEGQKGLLIAAFLKLLGPVFLILPGIIAFNLLGDKLNPINAYSAFVNHVLPTPLVGFLAAVLFGAILSSFNSGLNSTVTLLMLNVYKPYMKPNMKDPILIRHGKVFGTIIALFSMLMASLIDLMPQGFFQYLQMVNGFYNVPIFTILIVGYSTKRVQAIAAKVSLGVFITVYAITQLFWDTGLHYLHILAILFVVCIILILVIGKIKPCDTDFVLEDKKAVELTPWKLLYPVGFAAIALMIIVYSIFSSAGIAN</sequence>
<evidence type="ECO:0000313" key="8">
    <source>
        <dbReference type="EMBL" id="SQI53130.1"/>
    </source>
</evidence>
<feature type="transmembrane region" description="Helical" evidence="7">
    <location>
        <begin position="195"/>
        <end position="213"/>
    </location>
</feature>
<dbReference type="PANTHER" id="PTHR11819:SF195">
    <property type="entry name" value="SODIUM_GLUCOSE COTRANSPORTER 4"/>
    <property type="match status" value="1"/>
</dbReference>
<feature type="transmembrane region" description="Helical" evidence="7">
    <location>
        <begin position="141"/>
        <end position="162"/>
    </location>
</feature>
<dbReference type="InterPro" id="IPR001734">
    <property type="entry name" value="Na/solute_symporter"/>
</dbReference>
<feature type="transmembrane region" description="Helical" evidence="7">
    <location>
        <begin position="169"/>
        <end position="189"/>
    </location>
</feature>
<name>A0A2X4W692_LEDLE</name>
<evidence type="ECO:0000256" key="7">
    <source>
        <dbReference type="SAM" id="Phobius"/>
    </source>
</evidence>
<dbReference type="STRING" id="1348624.GCA_001591545_02555"/>
<accession>A0A2X4W692</accession>
<feature type="transmembrane region" description="Helical" evidence="7">
    <location>
        <begin position="238"/>
        <end position="257"/>
    </location>
</feature>
<dbReference type="Proteomes" id="UP000249134">
    <property type="component" value="Chromosome 1"/>
</dbReference>
<dbReference type="InterPro" id="IPR038377">
    <property type="entry name" value="Na/Glc_symporter_sf"/>
</dbReference>
<evidence type="ECO:0000256" key="6">
    <source>
        <dbReference type="RuleBase" id="RU362091"/>
    </source>
</evidence>
<feature type="transmembrane region" description="Helical" evidence="7">
    <location>
        <begin position="62"/>
        <end position="95"/>
    </location>
</feature>
<reference evidence="8 9" key="1">
    <citation type="submission" date="2018-06" db="EMBL/GenBank/DDBJ databases">
        <authorList>
            <consortium name="Pathogen Informatics"/>
            <person name="Doyle S."/>
        </authorList>
    </citation>
    <scope>NUCLEOTIDE SEQUENCE [LARGE SCALE GENOMIC DNA]</scope>
    <source>
        <strain evidence="8 9">NCTC4824</strain>
    </source>
</reference>
<dbReference type="Gene3D" id="1.20.1730.10">
    <property type="entry name" value="Sodium/glucose cotransporter"/>
    <property type="match status" value="1"/>
</dbReference>
<keyword evidence="9" id="KW-1185">Reference proteome</keyword>